<dbReference type="GO" id="GO:0004523">
    <property type="term" value="F:RNA-DNA hybrid ribonuclease activity"/>
    <property type="evidence" value="ECO:0007669"/>
    <property type="project" value="UniProtKB-UniRule"/>
</dbReference>
<dbReference type="HOGENOM" id="CLU_036532_3_2_4"/>
<dbReference type="PROSITE" id="PS51975">
    <property type="entry name" value="RNASE_H_2"/>
    <property type="match status" value="1"/>
</dbReference>
<dbReference type="GO" id="GO:0032299">
    <property type="term" value="C:ribonuclease H2 complex"/>
    <property type="evidence" value="ECO:0007669"/>
    <property type="project" value="TreeGrafter"/>
</dbReference>
<dbReference type="GO" id="GO:0005737">
    <property type="term" value="C:cytoplasm"/>
    <property type="evidence" value="ECO:0007669"/>
    <property type="project" value="UniProtKB-SubCell"/>
</dbReference>
<proteinExistence type="inferred from homology"/>
<accession>G4Q9M8</accession>
<dbReference type="Proteomes" id="UP000009284">
    <property type="component" value="Chromosome"/>
</dbReference>
<name>G4Q9M8_TAYAM</name>
<keyword evidence="8 14" id="KW-0963">Cytoplasm</keyword>
<dbReference type="RefSeq" id="WP_014111540.1">
    <property type="nucleotide sequence ID" value="NC_016043.1"/>
</dbReference>
<dbReference type="GO" id="GO:0043137">
    <property type="term" value="P:DNA replication, removal of RNA primer"/>
    <property type="evidence" value="ECO:0007669"/>
    <property type="project" value="TreeGrafter"/>
</dbReference>
<keyword evidence="12 14" id="KW-0378">Hydrolase</keyword>
<comment type="cofactor">
    <cofactor evidence="14 15">
        <name>Mn(2+)</name>
        <dbReference type="ChEBI" id="CHEBI:29035"/>
    </cofactor>
    <cofactor evidence="14 15">
        <name>Mg(2+)</name>
        <dbReference type="ChEBI" id="CHEBI:18420"/>
    </cofactor>
    <text evidence="14 15">Manganese or magnesium. Binds 1 divalent metal ion per monomer in the absence of substrate. May bind a second metal ion after substrate binding.</text>
</comment>
<feature type="binding site" evidence="14 15">
    <location>
        <position position="109"/>
    </location>
    <ligand>
        <name>a divalent metal cation</name>
        <dbReference type="ChEBI" id="CHEBI:60240"/>
    </ligand>
</feature>
<dbReference type="NCBIfam" id="NF000595">
    <property type="entry name" value="PRK00015.1-3"/>
    <property type="match status" value="1"/>
</dbReference>
<evidence type="ECO:0000256" key="15">
    <source>
        <dbReference type="PROSITE-ProRule" id="PRU01319"/>
    </source>
</evidence>
<dbReference type="EC" id="3.1.26.4" evidence="6 14"/>
<evidence type="ECO:0000256" key="2">
    <source>
        <dbReference type="ARBA" id="ARBA00001946"/>
    </source>
</evidence>
<dbReference type="PANTHER" id="PTHR10954">
    <property type="entry name" value="RIBONUCLEASE H2 SUBUNIT A"/>
    <property type="match status" value="1"/>
</dbReference>
<evidence type="ECO:0000256" key="8">
    <source>
        <dbReference type="ARBA" id="ARBA00022490"/>
    </source>
</evidence>
<evidence type="ECO:0000256" key="3">
    <source>
        <dbReference type="ARBA" id="ARBA00004065"/>
    </source>
</evidence>
<evidence type="ECO:0000259" key="17">
    <source>
        <dbReference type="PROSITE" id="PS51975"/>
    </source>
</evidence>
<dbReference type="GO" id="GO:0030145">
    <property type="term" value="F:manganese ion binding"/>
    <property type="evidence" value="ECO:0007669"/>
    <property type="project" value="UniProtKB-UniRule"/>
</dbReference>
<keyword evidence="9 14" id="KW-0540">Nuclease</keyword>
<feature type="binding site" evidence="14 15">
    <location>
        <position position="10"/>
    </location>
    <ligand>
        <name>a divalent metal cation</name>
        <dbReference type="ChEBI" id="CHEBI:60240"/>
    </ligand>
</feature>
<comment type="cofactor">
    <cofactor evidence="2">
        <name>Mg(2+)</name>
        <dbReference type="ChEBI" id="CHEBI:18420"/>
    </cofactor>
</comment>
<dbReference type="AlphaFoldDB" id="G4Q9M8"/>
<dbReference type="InterPro" id="IPR012337">
    <property type="entry name" value="RNaseH-like_sf"/>
</dbReference>
<keyword evidence="19" id="KW-1185">Reference proteome</keyword>
<evidence type="ECO:0000256" key="11">
    <source>
        <dbReference type="ARBA" id="ARBA00022759"/>
    </source>
</evidence>
<dbReference type="GO" id="GO:0003723">
    <property type="term" value="F:RNA binding"/>
    <property type="evidence" value="ECO:0007669"/>
    <property type="project" value="UniProtKB-UniRule"/>
</dbReference>
<dbReference type="Gene3D" id="3.30.420.10">
    <property type="entry name" value="Ribonuclease H-like superfamily/Ribonuclease H"/>
    <property type="match status" value="1"/>
</dbReference>
<dbReference type="InterPro" id="IPR024567">
    <property type="entry name" value="RNase_HII/HIII_dom"/>
</dbReference>
<evidence type="ECO:0000313" key="18">
    <source>
        <dbReference type="EMBL" id="AEP36644.1"/>
    </source>
</evidence>
<evidence type="ECO:0000256" key="14">
    <source>
        <dbReference type="HAMAP-Rule" id="MF_00052"/>
    </source>
</evidence>
<dbReference type="eggNOG" id="COG0164">
    <property type="taxonomic scope" value="Bacteria"/>
</dbReference>
<dbReference type="SUPFAM" id="SSF53098">
    <property type="entry name" value="Ribonuclease H-like"/>
    <property type="match status" value="1"/>
</dbReference>
<evidence type="ECO:0000256" key="13">
    <source>
        <dbReference type="ARBA" id="ARBA00023211"/>
    </source>
</evidence>
<dbReference type="GO" id="GO:0006298">
    <property type="term" value="P:mismatch repair"/>
    <property type="evidence" value="ECO:0007669"/>
    <property type="project" value="TreeGrafter"/>
</dbReference>
<evidence type="ECO:0000256" key="12">
    <source>
        <dbReference type="ARBA" id="ARBA00022801"/>
    </source>
</evidence>
<sequence>MSDNLIIGIDEAGRGPLAGNVFAAAVLLGSIHIEGLTDSKKLTAIKREQLTQIIHEKSIRYSVAQSSVEEIDEINILNATLLAMNRALDEVLEALSPKYKDEILTVIIDGNRIPESLKGKAPIYYKNFKLNVISKIKGDLTVPAVSAASIIAKTSRDSHILQLHEIVPEYRFDLHKGYGTAKHIELLEKYGPSKFHRKSFNPVRSMLQKTLF</sequence>
<reference key="1">
    <citation type="submission" date="2011-09" db="EMBL/GenBank/DDBJ databases">
        <title>Genomic characterization of the Taylorella genus.</title>
        <authorList>
            <person name="Hebert L."/>
            <person name="Moumen B."/>
            <person name="Pons N."/>
            <person name="Duquesne F."/>
            <person name="Breuil M.-F."/>
            <person name="Goux D."/>
            <person name="Batto J.-M."/>
            <person name="Renault P."/>
            <person name="Laugier C."/>
            <person name="Petry S."/>
        </authorList>
    </citation>
    <scope>NUCLEOTIDE SEQUENCE</scope>
    <source>
        <strain>MCE3</strain>
    </source>
</reference>
<evidence type="ECO:0000256" key="5">
    <source>
        <dbReference type="ARBA" id="ARBA00007383"/>
    </source>
</evidence>
<comment type="catalytic activity">
    <reaction evidence="1 14 15 16">
        <text>Endonucleolytic cleavage to 5'-phosphomonoester.</text>
        <dbReference type="EC" id="3.1.26.4"/>
    </reaction>
</comment>
<protein>
    <recommendedName>
        <fullName evidence="7 14">Ribonuclease HII</fullName>
        <shortName evidence="14">RNase HII</shortName>
        <ecNumber evidence="6 14">3.1.26.4</ecNumber>
    </recommendedName>
</protein>
<reference evidence="18 19" key="2">
    <citation type="journal article" date="2012" name="PLoS ONE">
        <title>Genomic characterization of the taylorella genus.</title>
        <authorList>
            <person name="Hebert L."/>
            <person name="Moumen B."/>
            <person name="Pons N."/>
            <person name="Duquesne F."/>
            <person name="Breuil M.F."/>
            <person name="Goux D."/>
            <person name="Batto J.M."/>
            <person name="Laugier C."/>
            <person name="Renault P."/>
            <person name="Petry S."/>
        </authorList>
    </citation>
    <scope>NUCLEOTIDE SEQUENCE [LARGE SCALE GENOMIC DNA]</scope>
    <source>
        <strain evidence="18 19">MCE3</strain>
    </source>
</reference>
<comment type="similarity">
    <text evidence="5 14 16">Belongs to the RNase HII family.</text>
</comment>
<dbReference type="Pfam" id="PF01351">
    <property type="entry name" value="RNase_HII"/>
    <property type="match status" value="1"/>
</dbReference>
<evidence type="ECO:0000256" key="1">
    <source>
        <dbReference type="ARBA" id="ARBA00000077"/>
    </source>
</evidence>
<keyword evidence="11 14" id="KW-0255">Endonuclease</keyword>
<evidence type="ECO:0000313" key="19">
    <source>
        <dbReference type="Proteomes" id="UP000009284"/>
    </source>
</evidence>
<dbReference type="OrthoDB" id="9803420at2"/>
<evidence type="ECO:0000256" key="16">
    <source>
        <dbReference type="RuleBase" id="RU003515"/>
    </source>
</evidence>
<evidence type="ECO:0000256" key="4">
    <source>
        <dbReference type="ARBA" id="ARBA00004496"/>
    </source>
</evidence>
<keyword evidence="13 14" id="KW-0464">Manganese</keyword>
<feature type="binding site" evidence="14 15">
    <location>
        <position position="11"/>
    </location>
    <ligand>
        <name>a divalent metal cation</name>
        <dbReference type="ChEBI" id="CHEBI:60240"/>
    </ligand>
</feature>
<evidence type="ECO:0000256" key="10">
    <source>
        <dbReference type="ARBA" id="ARBA00022723"/>
    </source>
</evidence>
<feature type="domain" description="RNase H type-2" evidence="17">
    <location>
        <begin position="4"/>
        <end position="212"/>
    </location>
</feature>
<dbReference type="InterPro" id="IPR022898">
    <property type="entry name" value="RNase_HII"/>
</dbReference>
<comment type="function">
    <text evidence="3 14 16">Endonuclease that specifically degrades the RNA of RNA-DNA hybrids.</text>
</comment>
<organism evidence="18 19">
    <name type="scientific">Taylorella asinigenitalis (strain MCE3)</name>
    <dbReference type="NCBI Taxonomy" id="1008459"/>
    <lineage>
        <taxon>Bacteria</taxon>
        <taxon>Pseudomonadati</taxon>
        <taxon>Pseudomonadota</taxon>
        <taxon>Betaproteobacteria</taxon>
        <taxon>Burkholderiales</taxon>
        <taxon>Alcaligenaceae</taxon>
        <taxon>Taylorella</taxon>
    </lineage>
</organism>
<dbReference type="InterPro" id="IPR036397">
    <property type="entry name" value="RNaseH_sf"/>
</dbReference>
<dbReference type="InterPro" id="IPR001352">
    <property type="entry name" value="RNase_HII/HIII"/>
</dbReference>
<evidence type="ECO:0000256" key="9">
    <source>
        <dbReference type="ARBA" id="ARBA00022722"/>
    </source>
</evidence>
<dbReference type="PANTHER" id="PTHR10954:SF18">
    <property type="entry name" value="RIBONUCLEASE HII"/>
    <property type="match status" value="1"/>
</dbReference>
<keyword evidence="10 14" id="KW-0479">Metal-binding</keyword>
<evidence type="ECO:0000256" key="6">
    <source>
        <dbReference type="ARBA" id="ARBA00012180"/>
    </source>
</evidence>
<dbReference type="CDD" id="cd07182">
    <property type="entry name" value="RNase_HII_bacteria_HII_like"/>
    <property type="match status" value="1"/>
</dbReference>
<dbReference type="HAMAP" id="MF_00052_B">
    <property type="entry name" value="RNase_HII_B"/>
    <property type="match status" value="1"/>
</dbReference>
<dbReference type="KEGG" id="tas:TASI_0875"/>
<comment type="subcellular location">
    <subcellularLocation>
        <location evidence="4 14">Cytoplasm</location>
    </subcellularLocation>
</comment>
<gene>
    <name evidence="14" type="primary">rnhB</name>
    <name evidence="18" type="ordered locus">TASI_0875</name>
</gene>
<evidence type="ECO:0000256" key="7">
    <source>
        <dbReference type="ARBA" id="ARBA00019179"/>
    </source>
</evidence>
<dbReference type="STRING" id="1008459.TASI_0875"/>
<dbReference type="EMBL" id="CP003059">
    <property type="protein sequence ID" value="AEP36644.1"/>
    <property type="molecule type" value="Genomic_DNA"/>
</dbReference>